<dbReference type="Proteomes" id="UP000094569">
    <property type="component" value="Unassembled WGS sequence"/>
</dbReference>
<dbReference type="VEuPathDB" id="FungiDB:SI65_02141"/>
<evidence type="ECO:0000313" key="3">
    <source>
        <dbReference type="EMBL" id="ODM24551.1"/>
    </source>
</evidence>
<dbReference type="CDD" id="cd00167">
    <property type="entry name" value="SANT"/>
    <property type="match status" value="1"/>
</dbReference>
<accession>A0A1E3BUV6</accession>
<proteinExistence type="predicted"/>
<evidence type="ECO:0000313" key="2">
    <source>
        <dbReference type="EMBL" id="ODM24152.1"/>
    </source>
</evidence>
<dbReference type="OrthoDB" id="5400577at2759"/>
<dbReference type="VEuPathDB" id="FungiDB:SI65_01742"/>
<feature type="region of interest" description="Disordered" evidence="1">
    <location>
        <begin position="1"/>
        <end position="51"/>
    </location>
</feature>
<protein>
    <submittedName>
        <fullName evidence="3">Uncharacterized protein</fullName>
    </submittedName>
</protein>
<gene>
    <name evidence="2" type="ORF">SI65_01742</name>
    <name evidence="3" type="ORF">SI65_02141</name>
</gene>
<dbReference type="PANTHER" id="PTHR37535:SF3">
    <property type="entry name" value="FLUG DOMAIN-CONTAINING PROTEIN"/>
    <property type="match status" value="1"/>
</dbReference>
<evidence type="ECO:0000256" key="1">
    <source>
        <dbReference type="SAM" id="MobiDB-lite"/>
    </source>
</evidence>
<dbReference type="Pfam" id="PF11917">
    <property type="entry name" value="DUF3435"/>
    <property type="match status" value="1"/>
</dbReference>
<reference evidence="3 4" key="1">
    <citation type="journal article" date="2016" name="BMC Genomics">
        <title>Comparative genomic and transcriptomic analyses of the Fuzhuan brick tea-fermentation fungus Aspergillus cristatus.</title>
        <authorList>
            <person name="Ge Y."/>
            <person name="Wang Y."/>
            <person name="Liu Y."/>
            <person name="Tan Y."/>
            <person name="Ren X."/>
            <person name="Zhang X."/>
            <person name="Hyde K.D."/>
            <person name="Liu Y."/>
            <person name="Liu Z."/>
        </authorList>
    </citation>
    <scope>NUCLEOTIDE SEQUENCE [LARGE SCALE GENOMIC DNA]</scope>
    <source>
        <strain evidence="3 4">GZAAS20.1005</strain>
    </source>
</reference>
<feature type="compositionally biased region" description="Basic and acidic residues" evidence="1">
    <location>
        <begin position="22"/>
        <end position="51"/>
    </location>
</feature>
<name>A0A1E3BUV6_ASPCR</name>
<dbReference type="EMBL" id="JXNT01000001">
    <property type="protein sequence ID" value="ODM24551.1"/>
    <property type="molecule type" value="Genomic_DNA"/>
</dbReference>
<dbReference type="InterPro" id="IPR001005">
    <property type="entry name" value="SANT/Myb"/>
</dbReference>
<comment type="caution">
    <text evidence="3">The sequence shown here is derived from an EMBL/GenBank/DDBJ whole genome shotgun (WGS) entry which is preliminary data.</text>
</comment>
<evidence type="ECO:0000313" key="4">
    <source>
        <dbReference type="Proteomes" id="UP000094569"/>
    </source>
</evidence>
<sequence>MAKRSDSWKASQLEKKRKARRELRLERGYDAKTHQQKDAERTGGRASMKTKEKYKERVGKYAEFLIEEKGMPEGYKVGKGHPAPTLEELKEFFRWIIDSTEGRLASNGRPTMPTMLVRAQEFVPGFSLVTGKEISSRDRADLYYWIEHDLVEEGVLSAIRKPKYNFKLRDFERAILAFWTTDDPFFMSGRYRVQFHFITLQFLCTGARISSFTPASPDKVGRGLRYKNIELVLFRAVNAPWRIGWRLDQQFIKNNKDPENTMFGTAIWDCDEPIYSGALYLLALALADNALYGFSTPEEVFEQRIPEGQDELVLRWNEEAEDRCIVRGVTAEGVSEDPLTKETYQADFQKILKNACYFVTATVHAMRRALGAAVKMKYSSAHVAQILTQKSKTVYGNDYLANCSSVDVFNALMGKPADNTHIDFFQGFSQFHEHGLPRRLPIEEEQKIDSNPCLIAKAMEIHNAESDNDTKRLKREYRIRKREIYSRMLQQFQSAWVRNQRDWKILTRGRERPDYAEQSAEKQALCKIMPELGRLAAIISSNEPLSFDEKVVVVNDLYTQCLHDFSVVYRPGEEPIEGRCPVISCRESLDILEKPKRSNHIHTCIRQEYSRTMKIPLRQVKYCWECFTFHDGRSSEFEEHCATHLPSMTSQHYEVMVYRHTTIRAGYCIECMWDDKSAAACRMRAFDRSNVLRAHLEEHIDQKSWPSVCSDPLCNHVSMNELDYRRHLHDAHHYNKAICVRPGKGPKKRLYTELDKESVTDGNQLDQQKRPHKLQKNLSPPSHASTKDLKIIFWRHPKTQPKAMLSPPANVEDEDQESLKNVTCQTANHYEYFSETPCTRQDGNITCSTSSDVPELTDTSNVCASPFAVSSVPCTVPIDPQILEASSAIPCQSDGGLEQLNECSPSGKLEGYSSVERPEINIPSQMSHDDPTLEGIEPQGIAVLESENMPNHQSLTSFSLGKKLERGPTSNEPPTVEVPSPVIQSSFNMGTIGSKAGAEFASTRPFTRSKAREQATKVLQSHTISQKSIQKAKPYSQEEDQLLKRLMKKKTTVQDVTKRFSVHFPGRSAASLQRRWLVIQPPSRRSTRPRSIRRPA</sequence>
<dbReference type="InterPro" id="IPR021842">
    <property type="entry name" value="DUF3435"/>
</dbReference>
<dbReference type="PANTHER" id="PTHR37535">
    <property type="entry name" value="FLUG DOMAIN PROTEIN"/>
    <property type="match status" value="1"/>
</dbReference>
<dbReference type="STRING" id="573508.A0A1E3BUV6"/>
<keyword evidence="4" id="KW-1185">Reference proteome</keyword>
<organism evidence="3 4">
    <name type="scientific">Aspergillus cristatus</name>
    <name type="common">Chinese Fuzhuan brick tea-fermentation fungus</name>
    <name type="synonym">Eurotium cristatum</name>
    <dbReference type="NCBI Taxonomy" id="573508"/>
    <lineage>
        <taxon>Eukaryota</taxon>
        <taxon>Fungi</taxon>
        <taxon>Dikarya</taxon>
        <taxon>Ascomycota</taxon>
        <taxon>Pezizomycotina</taxon>
        <taxon>Eurotiomycetes</taxon>
        <taxon>Eurotiomycetidae</taxon>
        <taxon>Eurotiales</taxon>
        <taxon>Aspergillaceae</taxon>
        <taxon>Aspergillus</taxon>
        <taxon>Aspergillus subgen. Aspergillus</taxon>
    </lineage>
</organism>
<dbReference type="EMBL" id="JXNT01000001">
    <property type="protein sequence ID" value="ODM24152.1"/>
    <property type="molecule type" value="Genomic_DNA"/>
</dbReference>
<feature type="region of interest" description="Disordered" evidence="1">
    <location>
        <begin position="754"/>
        <end position="784"/>
    </location>
</feature>
<dbReference type="AlphaFoldDB" id="A0A1E3BUV6"/>